<accession>A0A0F9VPD2</accession>
<reference evidence="1" key="1">
    <citation type="journal article" date="2015" name="Nature">
        <title>Complex archaea that bridge the gap between prokaryotes and eukaryotes.</title>
        <authorList>
            <person name="Spang A."/>
            <person name="Saw J.H."/>
            <person name="Jorgensen S.L."/>
            <person name="Zaremba-Niedzwiedzka K."/>
            <person name="Martijn J."/>
            <person name="Lind A.E."/>
            <person name="van Eijk R."/>
            <person name="Schleper C."/>
            <person name="Guy L."/>
            <person name="Ettema T.J."/>
        </authorList>
    </citation>
    <scope>NUCLEOTIDE SEQUENCE</scope>
</reference>
<organism evidence="1">
    <name type="scientific">marine sediment metagenome</name>
    <dbReference type="NCBI Taxonomy" id="412755"/>
    <lineage>
        <taxon>unclassified sequences</taxon>
        <taxon>metagenomes</taxon>
        <taxon>ecological metagenomes</taxon>
    </lineage>
</organism>
<sequence length="105" mass="12056">MDLVADYEEVKRNRRMFLSKENLEAGGLRIVPLFQDSSWETLISLTDSDIHLEVHIAKVTSRGLRAEVRTLKAIQKDIRNAAKKILELRVRLKQKAPEVLQETSS</sequence>
<protein>
    <submittedName>
        <fullName evidence="1">Uncharacterized protein</fullName>
    </submittedName>
</protein>
<gene>
    <name evidence="1" type="ORF">LCGC14_0381680</name>
</gene>
<dbReference type="EMBL" id="LAZR01000312">
    <property type="protein sequence ID" value="KKN75316.1"/>
    <property type="molecule type" value="Genomic_DNA"/>
</dbReference>
<proteinExistence type="predicted"/>
<comment type="caution">
    <text evidence="1">The sequence shown here is derived from an EMBL/GenBank/DDBJ whole genome shotgun (WGS) entry which is preliminary data.</text>
</comment>
<evidence type="ECO:0000313" key="1">
    <source>
        <dbReference type="EMBL" id="KKN75316.1"/>
    </source>
</evidence>
<dbReference type="AlphaFoldDB" id="A0A0F9VPD2"/>
<name>A0A0F9VPD2_9ZZZZ</name>